<dbReference type="InterPro" id="IPR011933">
    <property type="entry name" value="Double_TM_dom"/>
</dbReference>
<dbReference type="NCBIfam" id="TIGR02226">
    <property type="entry name" value="two_anch"/>
    <property type="match status" value="1"/>
</dbReference>
<gene>
    <name evidence="3" type="ORF">DYU11_27640</name>
</gene>
<dbReference type="PANTHER" id="PTHR37464">
    <property type="entry name" value="BLL2463 PROTEIN"/>
    <property type="match status" value="1"/>
</dbReference>
<dbReference type="RefSeq" id="WP_119670980.1">
    <property type="nucleotide sequence ID" value="NZ_QXED01000010.1"/>
</dbReference>
<accession>A0A418LZH0</accession>
<evidence type="ECO:0000313" key="3">
    <source>
        <dbReference type="EMBL" id="RIV18741.1"/>
    </source>
</evidence>
<dbReference type="OrthoDB" id="890881at2"/>
<keyword evidence="1" id="KW-0812">Transmembrane</keyword>
<feature type="transmembrane region" description="Helical" evidence="1">
    <location>
        <begin position="56"/>
        <end position="78"/>
    </location>
</feature>
<dbReference type="Proteomes" id="UP000283523">
    <property type="component" value="Unassembled WGS sequence"/>
</dbReference>
<evidence type="ECO:0000313" key="4">
    <source>
        <dbReference type="Proteomes" id="UP000283523"/>
    </source>
</evidence>
<comment type="caution">
    <text evidence="3">The sequence shown here is derived from an EMBL/GenBank/DDBJ whole genome shotgun (WGS) entry which is preliminary data.</text>
</comment>
<dbReference type="InterPro" id="IPR024163">
    <property type="entry name" value="Aerotolerance_reg_N"/>
</dbReference>
<dbReference type="Pfam" id="PF07584">
    <property type="entry name" value="BatA"/>
    <property type="match status" value="1"/>
</dbReference>
<dbReference type="EMBL" id="QXED01000010">
    <property type="protein sequence ID" value="RIV18741.1"/>
    <property type="molecule type" value="Genomic_DNA"/>
</dbReference>
<proteinExistence type="predicted"/>
<name>A0A418LZH0_9BACT</name>
<reference evidence="3 4" key="1">
    <citation type="submission" date="2018-08" db="EMBL/GenBank/DDBJ databases">
        <title>Fibrisoma montanum sp. nov., isolated from Danxia mountain soil.</title>
        <authorList>
            <person name="Huang Y."/>
        </authorList>
    </citation>
    <scope>NUCLEOTIDE SEQUENCE [LARGE SCALE GENOMIC DNA]</scope>
    <source>
        <strain evidence="3 4">HYT19</strain>
    </source>
</reference>
<dbReference type="AlphaFoldDB" id="A0A418LZH0"/>
<feature type="domain" description="Aerotolerance regulator N-terminal" evidence="2">
    <location>
        <begin position="1"/>
        <end position="76"/>
    </location>
</feature>
<organism evidence="3 4">
    <name type="scientific">Fibrisoma montanum</name>
    <dbReference type="NCBI Taxonomy" id="2305895"/>
    <lineage>
        <taxon>Bacteria</taxon>
        <taxon>Pseudomonadati</taxon>
        <taxon>Bacteroidota</taxon>
        <taxon>Cytophagia</taxon>
        <taxon>Cytophagales</taxon>
        <taxon>Spirosomataceae</taxon>
        <taxon>Fibrisoma</taxon>
    </lineage>
</organism>
<evidence type="ECO:0000259" key="2">
    <source>
        <dbReference type="Pfam" id="PF07584"/>
    </source>
</evidence>
<keyword evidence="4" id="KW-1185">Reference proteome</keyword>
<sequence>MEFIQPGLLWGALAVVIPIAIHFWHQKKGQLLPWAATQWLIEKEQQQHRGLRLENLLLLVVRCLLLMLLAFLLSQPILNGLNVSNTVQRIHLVQPDQFLVNNFRFELEDALKKGEPVYWVGQEIPTMSALTSLPTLSNVNPLILQTAINRIRTNEAELHLYILNQQQWAEVPAIYVPSRFRLHAVADSARRPVQAYLDGGNKKLFVNAANQLTSSAALPTEGRFRPTPVRTGGLAVLVDYRNSVERQTVVAALKALADVYGLDLAVELARSAAKPFDWVLTDQLPARPSSQALYVVSGVQREPVLPNVVYTTESLTPQTSERVAAGQLPEWLGEQFVRHFGLHSVQVPLSRQQLAGLFVPSARENTKHQERVQQLLTALLVVLIGVERWIALRKNA</sequence>
<keyword evidence="1" id="KW-0472">Membrane</keyword>
<evidence type="ECO:0000256" key="1">
    <source>
        <dbReference type="SAM" id="Phobius"/>
    </source>
</evidence>
<protein>
    <recommendedName>
        <fullName evidence="2">Aerotolerance regulator N-terminal domain-containing protein</fullName>
    </recommendedName>
</protein>
<keyword evidence="1" id="KW-1133">Transmembrane helix</keyword>
<feature type="transmembrane region" description="Helical" evidence="1">
    <location>
        <begin position="372"/>
        <end position="391"/>
    </location>
</feature>
<feature type="transmembrane region" description="Helical" evidence="1">
    <location>
        <begin position="6"/>
        <end position="24"/>
    </location>
</feature>
<dbReference type="PANTHER" id="PTHR37464:SF1">
    <property type="entry name" value="BLL2463 PROTEIN"/>
    <property type="match status" value="1"/>
</dbReference>